<accession>A0ABX2Y9Q7</accession>
<feature type="transmembrane region" description="Helical" evidence="1">
    <location>
        <begin position="6"/>
        <end position="26"/>
    </location>
</feature>
<protein>
    <submittedName>
        <fullName evidence="2">Uncharacterized protein</fullName>
    </submittedName>
</protein>
<dbReference type="EMBL" id="LDIR01000007">
    <property type="protein sequence ID" value="OCL89616.1"/>
    <property type="molecule type" value="Genomic_DNA"/>
</dbReference>
<evidence type="ECO:0000256" key="1">
    <source>
        <dbReference type="SAM" id="Phobius"/>
    </source>
</evidence>
<reference evidence="2 3" key="1">
    <citation type="submission" date="2015-05" db="EMBL/GenBank/DDBJ databases">
        <authorList>
            <person name="Rovetto F."/>
            <person name="Cocolin L."/>
            <person name="Illeghems K."/>
            <person name="Van Nieuwerburgh F."/>
            <person name="Houf K."/>
        </authorList>
    </citation>
    <scope>NUCLEOTIDE SEQUENCE [LARGE SCALE GENOMIC DNA]</scope>
    <source>
        <strain evidence="2 3">117434</strain>
    </source>
</reference>
<proteinExistence type="predicted"/>
<organism evidence="2 3">
    <name type="scientific">Arcobacter porcinus</name>
    <dbReference type="NCBI Taxonomy" id="1935204"/>
    <lineage>
        <taxon>Bacteria</taxon>
        <taxon>Pseudomonadati</taxon>
        <taxon>Campylobacterota</taxon>
        <taxon>Epsilonproteobacteria</taxon>
        <taxon>Campylobacterales</taxon>
        <taxon>Arcobacteraceae</taxon>
        <taxon>Arcobacter</taxon>
    </lineage>
</organism>
<keyword evidence="1" id="KW-1133">Transmembrane helix</keyword>
<evidence type="ECO:0000313" key="2">
    <source>
        <dbReference type="EMBL" id="OCL89616.1"/>
    </source>
</evidence>
<comment type="caution">
    <text evidence="2">The sequence shown here is derived from an EMBL/GenBank/DDBJ whole genome shotgun (WGS) entry which is preliminary data.</text>
</comment>
<keyword evidence="1" id="KW-0472">Membrane</keyword>
<keyword evidence="3" id="KW-1185">Reference proteome</keyword>
<dbReference type="Proteomes" id="UP000093159">
    <property type="component" value="Unassembled WGS sequence"/>
</dbReference>
<sequence length="33" mass="3976">MIMQNLQNELISFIVIALVVILFAYYEFKIRNK</sequence>
<keyword evidence="1" id="KW-0812">Transmembrane</keyword>
<name>A0ABX2Y9Q7_9BACT</name>
<gene>
    <name evidence="2" type="ORF">AAX28_02028</name>
</gene>
<evidence type="ECO:0000313" key="3">
    <source>
        <dbReference type="Proteomes" id="UP000093159"/>
    </source>
</evidence>